<dbReference type="InterPro" id="IPR050613">
    <property type="entry name" value="Sec_Metabolite_Reg"/>
</dbReference>
<feature type="region of interest" description="Disordered" evidence="3">
    <location>
        <begin position="381"/>
        <end position="412"/>
    </location>
</feature>
<dbReference type="GO" id="GO:0005634">
    <property type="term" value="C:nucleus"/>
    <property type="evidence" value="ECO:0007669"/>
    <property type="project" value="UniProtKB-SubCell"/>
</dbReference>
<sequence>MTLVSRYFNSLDTAASIIHGPTFQQQLRRNEKASMGPYTDGRCHILLPVTRVGQPVSYDEILLRDAKLREVLDEFPPHLKMQPLEGSHDPITLIIARLNLNILYNKIMCILHRKHMIQARSNPRYAHSRRSAIEASLETLNHFRKVYQECQPDGRLRTMKWYVQSTSRDTLLPTMLVILDLHHDIAAARSSRRQDSQTMYFWTPEQRQDMIDVLVSAKDIWKSISGDSVEAYKASNIIEIMLEKIKNPDPTLPPQPLETSSRPESLFGNYGEVTPLQPEESAAMTLGMLSGGSNFQSPGGTSYPAFDVGPSPAFTPDLPADTTNTMNNGGTGNNPASPFSMFTNLSGSMAVDQNIDWDAIDNFANNTTNWGIDQTAWGFFAPEQQQGQTQQDSSADESFSFMTTETPGKPPG</sequence>
<comment type="subcellular location">
    <subcellularLocation>
        <location evidence="1">Nucleus</location>
    </subcellularLocation>
</comment>
<feature type="compositionally biased region" description="Polar residues" evidence="3">
    <location>
        <begin position="392"/>
        <end position="406"/>
    </location>
</feature>
<gene>
    <name evidence="4" type="ORF">SLS62_000692</name>
</gene>
<protein>
    <submittedName>
        <fullName evidence="4">Uncharacterized protein</fullName>
    </submittedName>
</protein>
<evidence type="ECO:0000256" key="2">
    <source>
        <dbReference type="ARBA" id="ARBA00023242"/>
    </source>
</evidence>
<reference evidence="4 5" key="1">
    <citation type="submission" date="2024-02" db="EMBL/GenBank/DDBJ databases">
        <title>De novo assembly and annotation of 12 fungi associated with fruit tree decline syndrome in Ontario, Canada.</title>
        <authorList>
            <person name="Sulman M."/>
            <person name="Ellouze W."/>
            <person name="Ilyukhin E."/>
        </authorList>
    </citation>
    <scope>NUCLEOTIDE SEQUENCE [LARGE SCALE GENOMIC DNA]</scope>
    <source>
        <strain evidence="4 5">M11/M66-122</strain>
    </source>
</reference>
<evidence type="ECO:0000313" key="5">
    <source>
        <dbReference type="Proteomes" id="UP001320420"/>
    </source>
</evidence>
<comment type="caution">
    <text evidence="4">The sequence shown here is derived from an EMBL/GenBank/DDBJ whole genome shotgun (WGS) entry which is preliminary data.</text>
</comment>
<dbReference type="EMBL" id="JAKJXP020000003">
    <property type="protein sequence ID" value="KAK7757144.1"/>
    <property type="molecule type" value="Genomic_DNA"/>
</dbReference>
<dbReference type="AlphaFoldDB" id="A0AAN9YWN0"/>
<keyword evidence="5" id="KW-1185">Reference proteome</keyword>
<name>A0AAN9YWN0_9PEZI</name>
<accession>A0AAN9YWN0</accession>
<evidence type="ECO:0000313" key="4">
    <source>
        <dbReference type="EMBL" id="KAK7757144.1"/>
    </source>
</evidence>
<organism evidence="4 5">
    <name type="scientific">Diatrype stigma</name>
    <dbReference type="NCBI Taxonomy" id="117547"/>
    <lineage>
        <taxon>Eukaryota</taxon>
        <taxon>Fungi</taxon>
        <taxon>Dikarya</taxon>
        <taxon>Ascomycota</taxon>
        <taxon>Pezizomycotina</taxon>
        <taxon>Sordariomycetes</taxon>
        <taxon>Xylariomycetidae</taxon>
        <taxon>Xylariales</taxon>
        <taxon>Diatrypaceae</taxon>
        <taxon>Diatrype</taxon>
    </lineage>
</organism>
<evidence type="ECO:0000256" key="1">
    <source>
        <dbReference type="ARBA" id="ARBA00004123"/>
    </source>
</evidence>
<proteinExistence type="predicted"/>
<keyword evidence="2" id="KW-0539">Nucleus</keyword>
<dbReference type="PANTHER" id="PTHR31001:SF49">
    <property type="entry name" value="ZN(II)2CYS6 TRANSCRIPTION FACTOR (EUROFUNG)"/>
    <property type="match status" value="1"/>
</dbReference>
<dbReference type="Proteomes" id="UP001320420">
    <property type="component" value="Unassembled WGS sequence"/>
</dbReference>
<evidence type="ECO:0000256" key="3">
    <source>
        <dbReference type="SAM" id="MobiDB-lite"/>
    </source>
</evidence>
<dbReference type="PANTHER" id="PTHR31001">
    <property type="entry name" value="UNCHARACTERIZED TRANSCRIPTIONAL REGULATORY PROTEIN"/>
    <property type="match status" value="1"/>
</dbReference>